<evidence type="ECO:0000313" key="3">
    <source>
        <dbReference type="EMBL" id="MDP2538649.1"/>
    </source>
</evidence>
<dbReference type="EMBL" id="JAUPEV010000014">
    <property type="protein sequence ID" value="MDO7253769.1"/>
    <property type="molecule type" value="Genomic_DNA"/>
</dbReference>
<accession>A0AA90PSH4</accession>
<gene>
    <name evidence="2" type="ORF">Q5I04_07590</name>
    <name evidence="3" type="ORF">Q5I06_02455</name>
</gene>
<feature type="chain" id="PRO_5041729095" description="Autotransporter domain-containing protein" evidence="1">
    <location>
        <begin position="20"/>
        <end position="300"/>
    </location>
</feature>
<keyword evidence="1" id="KW-0732">Signal</keyword>
<dbReference type="EMBL" id="JAUYZK010000003">
    <property type="protein sequence ID" value="MDP2538649.1"/>
    <property type="molecule type" value="Genomic_DNA"/>
</dbReference>
<dbReference type="Proteomes" id="UP001177258">
    <property type="component" value="Unassembled WGS sequence"/>
</dbReference>
<protein>
    <recommendedName>
        <fullName evidence="6">Autotransporter domain-containing protein</fullName>
    </recommendedName>
</protein>
<name>A0AA90PSH4_9HELI</name>
<reference evidence="2 4" key="3">
    <citation type="journal article" date="2024" name="Syst. Appl. Microbiol.">
        <title>Helicobacter cappadocius sp. nov., from lizards: The first psychrotrophic Helicobacter species.</title>
        <authorList>
            <person name="Aydin F."/>
            <person name="Tarhane S."/>
            <person name="Karakaya E."/>
            <person name="Abay S."/>
            <person name="Kayman T."/>
            <person name="Guran O."/>
            <person name="Bozkurt E."/>
            <person name="Uzum N."/>
            <person name="Avci A."/>
            <person name="Olgun K."/>
            <person name="Jablonski D."/>
            <person name="Guran C."/>
            <person name="Burcin Saticioglu I."/>
        </authorList>
    </citation>
    <scope>NUCLEOTIDE SEQUENCE [LARGE SCALE GENOMIC DNA]</scope>
    <source>
        <strain evidence="2">Faydin-H75</strain>
        <strain evidence="4">faydin-H76</strain>
    </source>
</reference>
<sequence>MKNIYFLFILALALNVVSARPPIEGDVLDGNDFVLDVDISNSLTNRLGNTSAPYLSDISGINGQYIPIPSYVKSEDIVQNNVMLNLNFRYGLFNYFEFFANGNGYYQFSSSRDEGGLTKKINFANANIGLMATLYKSDTFRLIIGDNSDIIDNAIFNNSDSHINYFKGHTFFINLVSSAGNENIFFTSVTQLYYRLNMTQAYNDMSFKNGDEYGASAFLYFGQNNTLGFVGLKGTIRDSDTIDGLRLKNNHFNGFGTGITIGVKHDFNDHFGAKFSVNYMNYAIDYNSSDASITVGFYIK</sequence>
<dbReference type="Proteomes" id="UP001240777">
    <property type="component" value="Unassembled WGS sequence"/>
</dbReference>
<comment type="caution">
    <text evidence="3">The sequence shown here is derived from an EMBL/GenBank/DDBJ whole genome shotgun (WGS) entry which is preliminary data.</text>
</comment>
<dbReference type="RefSeq" id="WP_305517610.1">
    <property type="nucleotide sequence ID" value="NZ_JAUPEV010000014.1"/>
</dbReference>
<evidence type="ECO:0000313" key="4">
    <source>
        <dbReference type="Proteomes" id="UP001177258"/>
    </source>
</evidence>
<evidence type="ECO:0008006" key="6">
    <source>
        <dbReference type="Google" id="ProtNLM"/>
    </source>
</evidence>
<feature type="signal peptide" evidence="1">
    <location>
        <begin position="1"/>
        <end position="19"/>
    </location>
</feature>
<reference evidence="3 5" key="1">
    <citation type="submission" date="2023-07" db="EMBL/GenBank/DDBJ databases">
        <title>Unpublished Manusciprt.</title>
        <authorList>
            <person name="Aydin F."/>
            <person name="Tarhane S."/>
            <person name="Saticioglu I.B."/>
            <person name="Karakaya E."/>
            <person name="Abay S."/>
            <person name="Guran O."/>
            <person name="Bozkurt E."/>
            <person name="Uzum N."/>
            <person name="Olgun K."/>
            <person name="Jablonski D."/>
        </authorList>
    </citation>
    <scope>NUCLEOTIDE SEQUENCE</scope>
    <source>
        <strain evidence="5">faydin-H75</strain>
        <strain evidence="3">Faydin-H76</strain>
    </source>
</reference>
<keyword evidence="5" id="KW-1185">Reference proteome</keyword>
<dbReference type="AlphaFoldDB" id="A0AA90PSH4"/>
<proteinExistence type="predicted"/>
<reference evidence="2" key="2">
    <citation type="submission" date="2023-07" db="EMBL/GenBank/DDBJ databases">
        <authorList>
            <person name="Aydin F."/>
            <person name="Tarhane S."/>
            <person name="Saticioglu I.B."/>
            <person name="Karakaya E."/>
            <person name="Abay S."/>
            <person name="Guran O."/>
            <person name="Bozkurt E."/>
            <person name="Uzum N."/>
            <person name="Olgun K."/>
            <person name="Jablonski D."/>
        </authorList>
    </citation>
    <scope>NUCLEOTIDE SEQUENCE</scope>
    <source>
        <strain evidence="2">Faydin-H75</strain>
    </source>
</reference>
<organism evidence="3 4">
    <name type="scientific">Helicobacter cappadocius</name>
    <dbReference type="NCBI Taxonomy" id="3063998"/>
    <lineage>
        <taxon>Bacteria</taxon>
        <taxon>Pseudomonadati</taxon>
        <taxon>Campylobacterota</taxon>
        <taxon>Epsilonproteobacteria</taxon>
        <taxon>Campylobacterales</taxon>
        <taxon>Helicobacteraceae</taxon>
        <taxon>Helicobacter</taxon>
    </lineage>
</organism>
<evidence type="ECO:0000313" key="5">
    <source>
        <dbReference type="Proteomes" id="UP001240777"/>
    </source>
</evidence>
<evidence type="ECO:0000256" key="1">
    <source>
        <dbReference type="SAM" id="SignalP"/>
    </source>
</evidence>
<evidence type="ECO:0000313" key="2">
    <source>
        <dbReference type="EMBL" id="MDO7253769.1"/>
    </source>
</evidence>